<accession>A0AAJ2H078</accession>
<dbReference type="EMBL" id="JAVLSF010000562">
    <property type="protein sequence ID" value="MDR9778191.1"/>
    <property type="molecule type" value="Genomic_DNA"/>
</dbReference>
<proteinExistence type="predicted"/>
<reference evidence="1" key="1">
    <citation type="submission" date="2023-04" db="EMBL/GenBank/DDBJ databases">
        <title>Genomic characterization of faba bean (Vicia faba) microsymbionts in Mexican soils.</title>
        <authorList>
            <person name="Rivera Orduna F.N."/>
            <person name="Guevara-Luna J."/>
            <person name="Yan J."/>
            <person name="Arroyo-Herrera I."/>
            <person name="Li Y."/>
            <person name="Vasquez-Murrieta M.S."/>
            <person name="Wang E.T."/>
        </authorList>
    </citation>
    <scope>NUCLEOTIDE SEQUENCE</scope>
    <source>
        <strain evidence="1">CH26</strain>
    </source>
</reference>
<comment type="caution">
    <text evidence="1">The sequence shown here is derived from an EMBL/GenBank/DDBJ whole genome shotgun (WGS) entry which is preliminary data.</text>
</comment>
<organism evidence="1 2">
    <name type="scientific">Rhizobium hidalgonense</name>
    <dbReference type="NCBI Taxonomy" id="1538159"/>
    <lineage>
        <taxon>Bacteria</taxon>
        <taxon>Pseudomonadati</taxon>
        <taxon>Pseudomonadota</taxon>
        <taxon>Alphaproteobacteria</taxon>
        <taxon>Hyphomicrobiales</taxon>
        <taxon>Rhizobiaceae</taxon>
        <taxon>Rhizobium/Agrobacterium group</taxon>
        <taxon>Rhizobium</taxon>
    </lineage>
</organism>
<dbReference type="RefSeq" id="WP_310866304.1">
    <property type="nucleotide sequence ID" value="NZ_JAVLSF010000562.1"/>
</dbReference>
<evidence type="ECO:0000313" key="2">
    <source>
        <dbReference type="Proteomes" id="UP001268610"/>
    </source>
</evidence>
<gene>
    <name evidence="1" type="ORF">RJJ65_37270</name>
</gene>
<dbReference type="Proteomes" id="UP001268610">
    <property type="component" value="Unassembled WGS sequence"/>
</dbReference>
<feature type="non-terminal residue" evidence="1">
    <location>
        <position position="120"/>
    </location>
</feature>
<protein>
    <submittedName>
        <fullName evidence="1">Uncharacterized protein</fullName>
    </submittedName>
</protein>
<sequence>MIQLAAEAAQIWQQGTGKTLFVYDATAPLSINLRFDERQDNANHQRMQQQKLEQQLNYQKDNSNDYHQRKLQLVVQRKHLDAQETDFQQQLNNYNRSVANWNTLGNLDDYTREQLRQQKQ</sequence>
<dbReference type="AlphaFoldDB" id="A0AAJ2H078"/>
<name>A0AAJ2H078_9HYPH</name>
<evidence type="ECO:0000313" key="1">
    <source>
        <dbReference type="EMBL" id="MDR9778191.1"/>
    </source>
</evidence>